<sequence>MEQTELRRAVGVLTVVGKGFRPPQVSRLEEEAVPLCFDRREWFCDFRDHHRSSSLSLCRLRPCCHCRKRLPVRVLIVVSVFFEFWEYYSRCVLVSDVVIRICSRCRLRWLPGCRRASLETVAVPVQPSFLSFVLLWLLQKWLGAEVLVASNFELRRKGLYETFELWICVLRIWAQKSRRVYLVVIEMLCML</sequence>
<gene>
    <name evidence="2" type="primary">LOC110277907</name>
</gene>
<evidence type="ECO:0000313" key="1">
    <source>
        <dbReference type="Proteomes" id="UP000515211"/>
    </source>
</evidence>
<name>A0A9C6WSJ7_ARADU</name>
<organism evidence="1 2">
    <name type="scientific">Arachis duranensis</name>
    <name type="common">Wild peanut</name>
    <dbReference type="NCBI Taxonomy" id="130453"/>
    <lineage>
        <taxon>Eukaryota</taxon>
        <taxon>Viridiplantae</taxon>
        <taxon>Streptophyta</taxon>
        <taxon>Embryophyta</taxon>
        <taxon>Tracheophyta</taxon>
        <taxon>Spermatophyta</taxon>
        <taxon>Magnoliopsida</taxon>
        <taxon>eudicotyledons</taxon>
        <taxon>Gunneridae</taxon>
        <taxon>Pentapetalae</taxon>
        <taxon>rosids</taxon>
        <taxon>fabids</taxon>
        <taxon>Fabales</taxon>
        <taxon>Fabaceae</taxon>
        <taxon>Papilionoideae</taxon>
        <taxon>50 kb inversion clade</taxon>
        <taxon>dalbergioids sensu lato</taxon>
        <taxon>Dalbergieae</taxon>
        <taxon>Pterocarpus clade</taxon>
        <taxon>Arachis</taxon>
    </lineage>
</organism>
<dbReference type="GeneID" id="110277907"/>
<dbReference type="Proteomes" id="UP000515211">
    <property type="component" value="Chromosome 2"/>
</dbReference>
<evidence type="ECO:0000313" key="2">
    <source>
        <dbReference type="RefSeq" id="XP_052112908.1"/>
    </source>
</evidence>
<dbReference type="AlphaFoldDB" id="A0A9C6WSJ7"/>
<protein>
    <submittedName>
        <fullName evidence="2">Uncharacterized protein LOC110277907 isoform X1</fullName>
    </submittedName>
</protein>
<keyword evidence="1" id="KW-1185">Reference proteome</keyword>
<accession>A0A9C6WSJ7</accession>
<reference evidence="1" key="1">
    <citation type="journal article" date="2016" name="Nat. Genet.">
        <title>The genome sequences of Arachis duranensis and Arachis ipaensis, the diploid ancestors of cultivated peanut.</title>
        <authorList>
            <person name="Bertioli D.J."/>
            <person name="Cannon S.B."/>
            <person name="Froenicke L."/>
            <person name="Huang G."/>
            <person name="Farmer A.D."/>
            <person name="Cannon E.K."/>
            <person name="Liu X."/>
            <person name="Gao D."/>
            <person name="Clevenger J."/>
            <person name="Dash S."/>
            <person name="Ren L."/>
            <person name="Moretzsohn M.C."/>
            <person name="Shirasawa K."/>
            <person name="Huang W."/>
            <person name="Vidigal B."/>
            <person name="Abernathy B."/>
            <person name="Chu Y."/>
            <person name="Niederhuth C.E."/>
            <person name="Umale P."/>
            <person name="Araujo A.C."/>
            <person name="Kozik A."/>
            <person name="Kim K.D."/>
            <person name="Burow M.D."/>
            <person name="Varshney R.K."/>
            <person name="Wang X."/>
            <person name="Zhang X."/>
            <person name="Barkley N."/>
            <person name="Guimaraes P.M."/>
            <person name="Isobe S."/>
            <person name="Guo B."/>
            <person name="Liao B."/>
            <person name="Stalker H.T."/>
            <person name="Schmitz R.J."/>
            <person name="Scheffler B.E."/>
            <person name="Leal-Bertioli S.C."/>
            <person name="Xun X."/>
            <person name="Jackson S.A."/>
            <person name="Michelmore R."/>
            <person name="Ozias-Akins P."/>
        </authorList>
    </citation>
    <scope>NUCLEOTIDE SEQUENCE [LARGE SCALE GENOMIC DNA]</scope>
    <source>
        <strain evidence="1">cv. V14167</strain>
    </source>
</reference>
<reference evidence="2" key="2">
    <citation type="submission" date="2025-08" db="UniProtKB">
        <authorList>
            <consortium name="RefSeq"/>
        </authorList>
    </citation>
    <scope>IDENTIFICATION</scope>
    <source>
        <tissue evidence="2">Whole plant</tissue>
    </source>
</reference>
<dbReference type="KEGG" id="adu:110277907"/>
<dbReference type="RefSeq" id="XP_052112908.1">
    <property type="nucleotide sequence ID" value="XM_052256948.1"/>
</dbReference>
<proteinExistence type="predicted"/>